<gene>
    <name evidence="4" type="ORF">AF332_21335</name>
</gene>
<dbReference type="PATRIC" id="fig|1459.3.peg.4710"/>
<dbReference type="AlphaFoldDB" id="A0A0M0GGP6"/>
<evidence type="ECO:0000256" key="2">
    <source>
        <dbReference type="ARBA" id="ARBA00022795"/>
    </source>
</evidence>
<dbReference type="GO" id="GO:0044781">
    <property type="term" value="P:bacterial-type flagellum organization"/>
    <property type="evidence" value="ECO:0007669"/>
    <property type="project" value="UniProtKB-UniRule"/>
</dbReference>
<dbReference type="NCBIfam" id="NF007197">
    <property type="entry name" value="PRK09618.1"/>
    <property type="match status" value="1"/>
</dbReference>
<evidence type="ECO:0000256" key="3">
    <source>
        <dbReference type="RuleBase" id="RU362076"/>
    </source>
</evidence>
<comment type="function">
    <text evidence="3">Required for flagellar hook formation. May act as a scaffolding protein.</text>
</comment>
<dbReference type="RefSeq" id="WP_053436471.1">
    <property type="nucleotide sequence ID" value="NZ_LGUF01000007.1"/>
</dbReference>
<keyword evidence="4" id="KW-0966">Cell projection</keyword>
<dbReference type="STRING" id="1459.AF332_21335"/>
<sequence>MANTIDSSLMLSNYQSQTRKTGSDILGKDDFLKILMTQLQNQDPMNPMQDKDFIAQMATFSSLEQMTNMNKTMEKFVQANEQNQLISYNQFVGKNVTWHKLNASDDPTQPPTIEEGNGKVASIQFKDNSVVFILEDGTKLEPANISQVNEASNDSHILQASMMIGKKVTYLDDNDKEVTSIIKSVSFKDGKTLFQLGDGGKSITASQIIGVE</sequence>
<keyword evidence="4" id="KW-0969">Cilium</keyword>
<reference evidence="5" key="1">
    <citation type="submission" date="2015-07" db="EMBL/GenBank/DDBJ databases">
        <title>Fjat-10036 dsm4.</title>
        <authorList>
            <person name="Liu B."/>
            <person name="Wang J."/>
            <person name="Zhu Y."/>
            <person name="Liu G."/>
            <person name="Chen Q."/>
            <person name="Chen Z."/>
            <person name="Lan J."/>
            <person name="Che J."/>
            <person name="Ge C."/>
            <person name="Shi H."/>
            <person name="Pan Z."/>
            <person name="Liu X."/>
        </authorList>
    </citation>
    <scope>NUCLEOTIDE SEQUENCE [LARGE SCALE GENOMIC DNA]</scope>
    <source>
        <strain evidence="5">DSM 4</strain>
    </source>
</reference>
<proteinExistence type="inferred from homology"/>
<protein>
    <recommendedName>
        <fullName evidence="3">Basal-body rod modification protein FlgD</fullName>
    </recommendedName>
</protein>
<comment type="similarity">
    <text evidence="1 3">Belongs to the FlgD family.</text>
</comment>
<dbReference type="Pfam" id="PF03963">
    <property type="entry name" value="FlgD"/>
    <property type="match status" value="1"/>
</dbReference>
<evidence type="ECO:0000313" key="4">
    <source>
        <dbReference type="EMBL" id="KON89085.1"/>
    </source>
</evidence>
<keyword evidence="2 3" id="KW-1005">Bacterial flagellum biogenesis</keyword>
<accession>A0A0M0GGP6</accession>
<comment type="caution">
    <text evidence="4">The sequence shown here is derived from an EMBL/GenBank/DDBJ whole genome shotgun (WGS) entry which is preliminary data.</text>
</comment>
<evidence type="ECO:0000313" key="5">
    <source>
        <dbReference type="Proteomes" id="UP000037109"/>
    </source>
</evidence>
<dbReference type="OrthoDB" id="280334at2"/>
<dbReference type="Proteomes" id="UP000037109">
    <property type="component" value="Unassembled WGS sequence"/>
</dbReference>
<evidence type="ECO:0000256" key="1">
    <source>
        <dbReference type="ARBA" id="ARBA00010577"/>
    </source>
</evidence>
<dbReference type="InterPro" id="IPR005648">
    <property type="entry name" value="FlgD"/>
</dbReference>
<name>A0A0M0GGP6_SPOGL</name>
<keyword evidence="5" id="KW-1185">Reference proteome</keyword>
<organism evidence="4 5">
    <name type="scientific">Sporosarcina globispora</name>
    <name type="common">Bacillus globisporus</name>
    <dbReference type="NCBI Taxonomy" id="1459"/>
    <lineage>
        <taxon>Bacteria</taxon>
        <taxon>Bacillati</taxon>
        <taxon>Bacillota</taxon>
        <taxon>Bacilli</taxon>
        <taxon>Bacillales</taxon>
        <taxon>Caryophanaceae</taxon>
        <taxon>Sporosarcina</taxon>
    </lineage>
</organism>
<keyword evidence="4" id="KW-0282">Flagellum</keyword>
<dbReference type="EMBL" id="LGUF01000007">
    <property type="protein sequence ID" value="KON89085.1"/>
    <property type="molecule type" value="Genomic_DNA"/>
</dbReference>